<dbReference type="Pfam" id="PF18306">
    <property type="entry name" value="LDcluster4"/>
    <property type="match status" value="1"/>
</dbReference>
<evidence type="ECO:0000313" key="2">
    <source>
        <dbReference type="Proteomes" id="UP000010824"/>
    </source>
</evidence>
<dbReference type="eggNOG" id="arCOG02431">
    <property type="taxonomic scope" value="Archaea"/>
</dbReference>
<accession>L0HD07</accession>
<evidence type="ECO:0000313" key="1">
    <source>
        <dbReference type="EMBL" id="AGB01183.1"/>
    </source>
</evidence>
<dbReference type="InterPro" id="IPR005268">
    <property type="entry name" value="CHP00725"/>
</dbReference>
<dbReference type="STRING" id="593750.Metfor_0097"/>
<dbReference type="PANTHER" id="PTHR43393">
    <property type="entry name" value="CYTOKININ RIBOSIDE 5'-MONOPHOSPHATE PHOSPHORIBOHYDROLASE"/>
    <property type="match status" value="1"/>
</dbReference>
<dbReference type="KEGG" id="mfo:Metfor_0097"/>
<dbReference type="PANTHER" id="PTHR43393:SF3">
    <property type="entry name" value="LYSINE DECARBOXYLASE-LIKE PROTEIN"/>
    <property type="match status" value="1"/>
</dbReference>
<dbReference type="OrthoDB" id="9570at2157"/>
<reference evidence="1 2" key="2">
    <citation type="journal article" date="2014" name="Genome Announc.">
        <title>Complete Genome Sequence of Methanoregula formicica SMSPT, a Mesophilic Hydrogenotrophic Methanogen Isolated from a Methanogenic Upflow Anaerobic Sludge Blanket Reactor.</title>
        <authorList>
            <person name="Yamamoto K."/>
            <person name="Tamaki H."/>
            <person name="Cadillo-Quiroz H."/>
            <person name="Imachi H."/>
            <person name="Kyrpides N."/>
            <person name="Woyke T."/>
            <person name="Goodwin L."/>
            <person name="Zinder S.H."/>
            <person name="Kamagata Y."/>
            <person name="Liu W.T."/>
        </authorList>
    </citation>
    <scope>NUCLEOTIDE SEQUENCE [LARGE SCALE GENOMIC DNA]</scope>
    <source>
        <strain evidence="2">DSM 22288 / NBRC 105244 / SMSP</strain>
    </source>
</reference>
<protein>
    <submittedName>
        <fullName evidence="1">TIGR00725 family protein</fullName>
    </submittedName>
</protein>
<dbReference type="AlphaFoldDB" id="L0HD07"/>
<dbReference type="GeneID" id="14308770"/>
<dbReference type="InParanoid" id="L0HD07"/>
<reference evidence="2" key="1">
    <citation type="submission" date="2011-12" db="EMBL/GenBank/DDBJ databases">
        <title>Complete sequence of Methanoregula formicicum SMSP.</title>
        <authorList>
            <person name="Lucas S."/>
            <person name="Han J."/>
            <person name="Lapidus A."/>
            <person name="Cheng J.-F."/>
            <person name="Goodwin L."/>
            <person name="Pitluck S."/>
            <person name="Peters L."/>
            <person name="Ovchinnikova G."/>
            <person name="Teshima H."/>
            <person name="Detter J.C."/>
            <person name="Han C."/>
            <person name="Tapia R."/>
            <person name="Land M."/>
            <person name="Hauser L."/>
            <person name="Kyrpides N."/>
            <person name="Ivanova N."/>
            <person name="Pagani I."/>
            <person name="Imachi H."/>
            <person name="Tamaki H."/>
            <person name="Sekiguchi Y."/>
            <person name="Kamagata Y."/>
            <person name="Cadillo-Quiroz H."/>
            <person name="Zinder S."/>
            <person name="Liu W.-T."/>
            <person name="Woyke T."/>
        </authorList>
    </citation>
    <scope>NUCLEOTIDE SEQUENCE [LARGE SCALE GENOMIC DNA]</scope>
    <source>
        <strain evidence="2">DSM 22288 / NBRC 105244 / SMSP</strain>
    </source>
</reference>
<sequence>MKEQKSIAVIGDANIREDSEKYLLAEKIGRSLIDNGYRLVTGGLGGVMEAASKGARSSPRYKHGDIVGILPGSDPGDANVYVDICIPTGLDLARNLIVANADAVIAIGGGAGTLAEMANAWALNRLIIACRVDGWSGKLADQKIDSRTRYPDIPDDRIYGVTSDQEVIQCLKKLPRYNKRHKQVKRRESV</sequence>
<keyword evidence="2" id="KW-1185">Reference proteome</keyword>
<organism evidence="1 2">
    <name type="scientific">Methanoregula formicica (strain DSM 22288 / NBRC 105244 / SMSP)</name>
    <dbReference type="NCBI Taxonomy" id="593750"/>
    <lineage>
        <taxon>Archaea</taxon>
        <taxon>Methanobacteriati</taxon>
        <taxon>Methanobacteriota</taxon>
        <taxon>Stenosarchaea group</taxon>
        <taxon>Methanomicrobia</taxon>
        <taxon>Methanomicrobiales</taxon>
        <taxon>Methanoregulaceae</taxon>
        <taxon>Methanoregula</taxon>
    </lineage>
</organism>
<dbReference type="RefSeq" id="WP_015284147.1">
    <property type="nucleotide sequence ID" value="NC_019943.1"/>
</dbReference>
<dbReference type="Gene3D" id="3.40.50.450">
    <property type="match status" value="1"/>
</dbReference>
<proteinExistence type="predicted"/>
<dbReference type="HOGENOM" id="CLU_107614_2_0_2"/>
<dbReference type="Proteomes" id="UP000010824">
    <property type="component" value="Chromosome"/>
</dbReference>
<gene>
    <name evidence="1" type="ordered locus">Metfor_0097</name>
</gene>
<dbReference type="EMBL" id="CP003167">
    <property type="protein sequence ID" value="AGB01183.1"/>
    <property type="molecule type" value="Genomic_DNA"/>
</dbReference>
<dbReference type="SUPFAM" id="SSF102405">
    <property type="entry name" value="MCP/YpsA-like"/>
    <property type="match status" value="1"/>
</dbReference>
<dbReference type="NCBIfam" id="TIGR00725">
    <property type="entry name" value="TIGR00725 family protein"/>
    <property type="match status" value="1"/>
</dbReference>
<name>L0HD07_METFS</name>
<dbReference type="InterPro" id="IPR041164">
    <property type="entry name" value="LDcluster4"/>
</dbReference>
<dbReference type="GO" id="GO:0005829">
    <property type="term" value="C:cytosol"/>
    <property type="evidence" value="ECO:0007669"/>
    <property type="project" value="TreeGrafter"/>
</dbReference>
<dbReference type="InterPro" id="IPR052341">
    <property type="entry name" value="LOG_family_nucleotidases"/>
</dbReference>